<feature type="region of interest" description="Disordered" evidence="1">
    <location>
        <begin position="1"/>
        <end position="30"/>
    </location>
</feature>
<evidence type="ECO:0000313" key="3">
    <source>
        <dbReference type="Proteomes" id="UP000886523"/>
    </source>
</evidence>
<accession>A0A9P6B567</accession>
<dbReference type="Proteomes" id="UP000886523">
    <property type="component" value="Unassembled WGS sequence"/>
</dbReference>
<dbReference type="AlphaFoldDB" id="A0A9P6B567"/>
<evidence type="ECO:0000313" key="2">
    <source>
        <dbReference type="EMBL" id="KAF9517948.1"/>
    </source>
</evidence>
<keyword evidence="3" id="KW-1185">Reference proteome</keyword>
<comment type="caution">
    <text evidence="2">The sequence shown here is derived from an EMBL/GenBank/DDBJ whole genome shotgun (WGS) entry which is preliminary data.</text>
</comment>
<protein>
    <submittedName>
        <fullName evidence="2">Uncharacterized protein</fullName>
    </submittedName>
</protein>
<evidence type="ECO:0000256" key="1">
    <source>
        <dbReference type="SAM" id="MobiDB-lite"/>
    </source>
</evidence>
<gene>
    <name evidence="2" type="ORF">BS47DRAFT_1389402</name>
</gene>
<sequence length="153" mass="16832">MDTTNFSKRDVLDTDSDRSSNQPGPSIPLSLETHKRTNERWEDIVTPLVSLCVLPSCVMGELVWLEMNGGRGHVRLESRFRGYDSIYVDRVDGLAVDCFLLERLVITPLGASPTTSAFGNLEQGRLGRVVGAVDTEGLTESCEDDGNEVELCL</sequence>
<dbReference type="EMBL" id="MU128928">
    <property type="protein sequence ID" value="KAF9517948.1"/>
    <property type="molecule type" value="Genomic_DNA"/>
</dbReference>
<organism evidence="2 3">
    <name type="scientific">Hydnum rufescens UP504</name>
    <dbReference type="NCBI Taxonomy" id="1448309"/>
    <lineage>
        <taxon>Eukaryota</taxon>
        <taxon>Fungi</taxon>
        <taxon>Dikarya</taxon>
        <taxon>Basidiomycota</taxon>
        <taxon>Agaricomycotina</taxon>
        <taxon>Agaricomycetes</taxon>
        <taxon>Cantharellales</taxon>
        <taxon>Hydnaceae</taxon>
        <taxon>Hydnum</taxon>
    </lineage>
</organism>
<feature type="compositionally biased region" description="Basic and acidic residues" evidence="1">
    <location>
        <begin position="7"/>
        <end position="18"/>
    </location>
</feature>
<name>A0A9P6B567_9AGAM</name>
<reference evidence="2" key="1">
    <citation type="journal article" date="2020" name="Nat. Commun.">
        <title>Large-scale genome sequencing of mycorrhizal fungi provides insights into the early evolution of symbiotic traits.</title>
        <authorList>
            <person name="Miyauchi S."/>
            <person name="Kiss E."/>
            <person name="Kuo A."/>
            <person name="Drula E."/>
            <person name="Kohler A."/>
            <person name="Sanchez-Garcia M."/>
            <person name="Morin E."/>
            <person name="Andreopoulos B."/>
            <person name="Barry K.W."/>
            <person name="Bonito G."/>
            <person name="Buee M."/>
            <person name="Carver A."/>
            <person name="Chen C."/>
            <person name="Cichocki N."/>
            <person name="Clum A."/>
            <person name="Culley D."/>
            <person name="Crous P.W."/>
            <person name="Fauchery L."/>
            <person name="Girlanda M."/>
            <person name="Hayes R.D."/>
            <person name="Keri Z."/>
            <person name="LaButti K."/>
            <person name="Lipzen A."/>
            <person name="Lombard V."/>
            <person name="Magnuson J."/>
            <person name="Maillard F."/>
            <person name="Murat C."/>
            <person name="Nolan M."/>
            <person name="Ohm R.A."/>
            <person name="Pangilinan J."/>
            <person name="Pereira M.F."/>
            <person name="Perotto S."/>
            <person name="Peter M."/>
            <person name="Pfister S."/>
            <person name="Riley R."/>
            <person name="Sitrit Y."/>
            <person name="Stielow J.B."/>
            <person name="Szollosi G."/>
            <person name="Zifcakova L."/>
            <person name="Stursova M."/>
            <person name="Spatafora J.W."/>
            <person name="Tedersoo L."/>
            <person name="Vaario L.M."/>
            <person name="Yamada A."/>
            <person name="Yan M."/>
            <person name="Wang P."/>
            <person name="Xu J."/>
            <person name="Bruns T."/>
            <person name="Baldrian P."/>
            <person name="Vilgalys R."/>
            <person name="Dunand C."/>
            <person name="Henrissat B."/>
            <person name="Grigoriev I.V."/>
            <person name="Hibbett D."/>
            <person name="Nagy L.G."/>
            <person name="Martin F.M."/>
        </authorList>
    </citation>
    <scope>NUCLEOTIDE SEQUENCE</scope>
    <source>
        <strain evidence="2">UP504</strain>
    </source>
</reference>
<proteinExistence type="predicted"/>